<sequence length="148" mass="15702">MAIIAAPEAPLTARWATLMWLLAVGAGVAESVVGVAGAIADGVSPSALVMQIAVRSLIYGALFVVIDRFFRHGVPWSRYLLAGLLGTVGIASLVYGPVTWLLDGGDFTTLQWSVEFVASAAVRGVHITAVVTALALTFHPDTTRWFHR</sequence>
<dbReference type="RefSeq" id="WP_131519302.1">
    <property type="nucleotide sequence ID" value="NZ_SJKD01000018.1"/>
</dbReference>
<comment type="caution">
    <text evidence="2">The sequence shown here is derived from an EMBL/GenBank/DDBJ whole genome shotgun (WGS) entry which is preliminary data.</text>
</comment>
<dbReference type="OrthoDB" id="4476959at2"/>
<name>A0A4R0J0C0_9ACTN</name>
<accession>A0A4R0J0C0</accession>
<dbReference type="EMBL" id="SJKD01000018">
    <property type="protein sequence ID" value="TCC34565.1"/>
    <property type="molecule type" value="Genomic_DNA"/>
</dbReference>
<feature type="transmembrane region" description="Helical" evidence="1">
    <location>
        <begin position="78"/>
        <end position="96"/>
    </location>
</feature>
<dbReference type="AlphaFoldDB" id="A0A4R0J0C0"/>
<organism evidence="2 3">
    <name type="scientific">Kribbella capetownensis</name>
    <dbReference type="NCBI Taxonomy" id="1572659"/>
    <lineage>
        <taxon>Bacteria</taxon>
        <taxon>Bacillati</taxon>
        <taxon>Actinomycetota</taxon>
        <taxon>Actinomycetes</taxon>
        <taxon>Propionibacteriales</taxon>
        <taxon>Kribbellaceae</taxon>
        <taxon>Kribbella</taxon>
    </lineage>
</organism>
<keyword evidence="1" id="KW-1133">Transmembrane helix</keyword>
<evidence type="ECO:0000313" key="3">
    <source>
        <dbReference type="Proteomes" id="UP000293342"/>
    </source>
</evidence>
<evidence type="ECO:0000313" key="2">
    <source>
        <dbReference type="EMBL" id="TCC34565.1"/>
    </source>
</evidence>
<reference evidence="2 3" key="1">
    <citation type="submission" date="2019-02" db="EMBL/GenBank/DDBJ databases">
        <title>Kribbella capetownensis sp. nov. and Kribbella speibonae sp. nov., isolated from soil.</title>
        <authorList>
            <person name="Curtis S.M."/>
            <person name="Norton I."/>
            <person name="Everest G.J."/>
            <person name="Meyers P.R."/>
        </authorList>
    </citation>
    <scope>NUCLEOTIDE SEQUENCE [LARGE SCALE GENOMIC DNA]</scope>
    <source>
        <strain evidence="2 3">YM53</strain>
    </source>
</reference>
<evidence type="ECO:0000256" key="1">
    <source>
        <dbReference type="SAM" id="Phobius"/>
    </source>
</evidence>
<protein>
    <submittedName>
        <fullName evidence="2">Uncharacterized protein</fullName>
    </submittedName>
</protein>
<dbReference type="Proteomes" id="UP000293342">
    <property type="component" value="Unassembled WGS sequence"/>
</dbReference>
<keyword evidence="3" id="KW-1185">Reference proteome</keyword>
<keyword evidence="1" id="KW-0812">Transmembrane</keyword>
<feature type="transmembrane region" description="Helical" evidence="1">
    <location>
        <begin position="116"/>
        <end position="138"/>
    </location>
</feature>
<feature type="transmembrane region" description="Helical" evidence="1">
    <location>
        <begin position="46"/>
        <end position="66"/>
    </location>
</feature>
<keyword evidence="1" id="KW-0472">Membrane</keyword>
<proteinExistence type="predicted"/>
<feature type="transmembrane region" description="Helical" evidence="1">
    <location>
        <begin position="20"/>
        <end position="40"/>
    </location>
</feature>
<gene>
    <name evidence="2" type="ORF">E0H75_41920</name>
</gene>